<accession>A0ABV4BU07</accession>
<comment type="caution">
    <text evidence="2">The sequence shown here is derived from an EMBL/GenBank/DDBJ whole genome shotgun (WGS) entry which is preliminary data.</text>
</comment>
<dbReference type="InterPro" id="IPR027890">
    <property type="entry name" value="DUF4491"/>
</dbReference>
<feature type="transmembrane region" description="Helical" evidence="1">
    <location>
        <begin position="36"/>
        <end position="53"/>
    </location>
</feature>
<dbReference type="RefSeq" id="WP_369704200.1">
    <property type="nucleotide sequence ID" value="NZ_JBGEWD010000007.1"/>
</dbReference>
<protein>
    <submittedName>
        <fullName evidence="2">DUF4491 family protein</fullName>
    </submittedName>
</protein>
<evidence type="ECO:0000313" key="2">
    <source>
        <dbReference type="EMBL" id="MEY8000313.1"/>
    </source>
</evidence>
<organism evidence="2 3">
    <name type="scientific">Clostridium moutaii</name>
    <dbReference type="NCBI Taxonomy" id="3240932"/>
    <lineage>
        <taxon>Bacteria</taxon>
        <taxon>Bacillati</taxon>
        <taxon>Bacillota</taxon>
        <taxon>Clostridia</taxon>
        <taxon>Eubacteriales</taxon>
        <taxon>Clostridiaceae</taxon>
        <taxon>Clostridium</taxon>
    </lineage>
</organism>
<evidence type="ECO:0000313" key="3">
    <source>
        <dbReference type="Proteomes" id="UP001564657"/>
    </source>
</evidence>
<feature type="transmembrane region" description="Helical" evidence="1">
    <location>
        <begin position="6"/>
        <end position="24"/>
    </location>
</feature>
<keyword evidence="3" id="KW-1185">Reference proteome</keyword>
<keyword evidence="1" id="KW-0812">Transmembrane</keyword>
<feature type="transmembrane region" description="Helical" evidence="1">
    <location>
        <begin position="59"/>
        <end position="77"/>
    </location>
</feature>
<keyword evidence="1" id="KW-0472">Membrane</keyword>
<proteinExistence type="predicted"/>
<dbReference type="Pfam" id="PF14898">
    <property type="entry name" value="DUF4491"/>
    <property type="match status" value="1"/>
</dbReference>
<sequence>MLNYYGLITGIFVLILTGIGHILVIKGEYYFGVKIWPLFLLIGCLSIAFSLLIKSNILSGFLGILGFTFLWGILELFKQKERVSKGWFPKKDN</sequence>
<dbReference type="EMBL" id="JBGEWD010000007">
    <property type="protein sequence ID" value="MEY8000313.1"/>
    <property type="molecule type" value="Genomic_DNA"/>
</dbReference>
<dbReference type="Proteomes" id="UP001564657">
    <property type="component" value="Unassembled WGS sequence"/>
</dbReference>
<keyword evidence="1" id="KW-1133">Transmembrane helix</keyword>
<evidence type="ECO:0000256" key="1">
    <source>
        <dbReference type="SAM" id="Phobius"/>
    </source>
</evidence>
<gene>
    <name evidence="2" type="ORF">AB8U03_08905</name>
</gene>
<name>A0ABV4BU07_9CLOT</name>
<reference evidence="2 3" key="1">
    <citation type="submission" date="2024-08" db="EMBL/GenBank/DDBJ databases">
        <title>Clostridium lapicellarii sp. nov., and Clostridium renhuaiense sp. nov., two species isolated from the mud in a fermentation cellar used for producing sauce-flavour Chinese liquors.</title>
        <authorList>
            <person name="Yang F."/>
            <person name="Wang H."/>
            <person name="Chen L.Q."/>
            <person name="Zhou N."/>
            <person name="Lu J.J."/>
            <person name="Pu X.X."/>
            <person name="Wan B."/>
            <person name="Wang L."/>
            <person name="Liu S.J."/>
        </authorList>
    </citation>
    <scope>NUCLEOTIDE SEQUENCE [LARGE SCALE GENOMIC DNA]</scope>
    <source>
        <strain evidence="2 3">MT-5</strain>
    </source>
</reference>